<sequence>MEKDDTRRAMSYNAAVEAGLEPRTYEFKNVPEGVWAARLDFKVWSNKSAAGHLRCYFTSHADNSRYLLSAFRPTQPGSRRYSPKDDGIDFSQPGLNGQSFLLEVGRTAKGIVSWIGAEFDEDA</sequence>
<dbReference type="EMBL" id="LJQF01000058">
    <property type="protein sequence ID" value="KPX17286.1"/>
    <property type="molecule type" value="Genomic_DNA"/>
</dbReference>
<evidence type="ECO:0000313" key="1">
    <source>
        <dbReference type="EMBL" id="KPX17286.1"/>
    </source>
</evidence>
<protein>
    <submittedName>
        <fullName evidence="1">Uncharacterized protein</fullName>
    </submittedName>
</protein>
<proteinExistence type="predicted"/>
<dbReference type="RefSeq" id="WP_044322188.1">
    <property type="nucleotide sequence ID" value="NZ_JYHD01000122.1"/>
</dbReference>
<dbReference type="AlphaFoldDB" id="A0A9X0KXJ2"/>
<gene>
    <name evidence="1" type="ORF">ALO73_102501</name>
</gene>
<name>A0A9X0KXJ2_PSESX</name>
<evidence type="ECO:0000313" key="2">
    <source>
        <dbReference type="Proteomes" id="UP000050345"/>
    </source>
</evidence>
<organism evidence="1 2">
    <name type="scientific">Pseudomonas syringae pv. daphniphylli</name>
    <dbReference type="NCBI Taxonomy" id="264455"/>
    <lineage>
        <taxon>Bacteria</taxon>
        <taxon>Pseudomonadati</taxon>
        <taxon>Pseudomonadota</taxon>
        <taxon>Gammaproteobacteria</taxon>
        <taxon>Pseudomonadales</taxon>
        <taxon>Pseudomonadaceae</taxon>
        <taxon>Pseudomonas</taxon>
        <taxon>Pseudomonas syringae</taxon>
    </lineage>
</organism>
<comment type="caution">
    <text evidence="1">The sequence shown here is derived from an EMBL/GenBank/DDBJ whole genome shotgun (WGS) entry which is preliminary data.</text>
</comment>
<dbReference type="Proteomes" id="UP000050345">
    <property type="component" value="Unassembled WGS sequence"/>
</dbReference>
<reference evidence="1 2" key="1">
    <citation type="submission" date="2015-09" db="EMBL/GenBank/DDBJ databases">
        <title>Genome announcement of multiple Pseudomonas syringae strains.</title>
        <authorList>
            <person name="Thakur S."/>
            <person name="Wang P.W."/>
            <person name="Gong Y."/>
            <person name="Weir B.S."/>
            <person name="Guttman D.S."/>
        </authorList>
    </citation>
    <scope>NUCLEOTIDE SEQUENCE [LARGE SCALE GENOMIC DNA]</scope>
    <source>
        <strain evidence="1 2">ICMP9757</strain>
    </source>
</reference>
<accession>A0A9X0KXJ2</accession>